<dbReference type="Proteomes" id="UP001152747">
    <property type="component" value="Unassembled WGS sequence"/>
</dbReference>
<evidence type="ECO:0000313" key="2">
    <source>
        <dbReference type="Proteomes" id="UP001152747"/>
    </source>
</evidence>
<protein>
    <submittedName>
        <fullName evidence="1">Uncharacterized protein</fullName>
    </submittedName>
</protein>
<reference evidence="1" key="1">
    <citation type="submission" date="2022-11" db="EMBL/GenBank/DDBJ databases">
        <authorList>
            <person name="Kikuchi T."/>
        </authorList>
    </citation>
    <scope>NUCLEOTIDE SEQUENCE</scope>
    <source>
        <strain evidence="1">PS1010</strain>
    </source>
</reference>
<name>A0A9P1N8U7_9PELO</name>
<comment type="caution">
    <text evidence="1">The sequence shown here is derived from an EMBL/GenBank/DDBJ whole genome shotgun (WGS) entry which is preliminary data.</text>
</comment>
<organism evidence="1 2">
    <name type="scientific">Caenorhabditis angaria</name>
    <dbReference type="NCBI Taxonomy" id="860376"/>
    <lineage>
        <taxon>Eukaryota</taxon>
        <taxon>Metazoa</taxon>
        <taxon>Ecdysozoa</taxon>
        <taxon>Nematoda</taxon>
        <taxon>Chromadorea</taxon>
        <taxon>Rhabditida</taxon>
        <taxon>Rhabditina</taxon>
        <taxon>Rhabditomorpha</taxon>
        <taxon>Rhabditoidea</taxon>
        <taxon>Rhabditidae</taxon>
        <taxon>Peloderinae</taxon>
        <taxon>Caenorhabditis</taxon>
    </lineage>
</organism>
<accession>A0A9P1N8U7</accession>
<dbReference type="EMBL" id="CANHGI010000006">
    <property type="protein sequence ID" value="CAI5454014.1"/>
    <property type="molecule type" value="Genomic_DNA"/>
</dbReference>
<proteinExistence type="predicted"/>
<keyword evidence="2" id="KW-1185">Reference proteome</keyword>
<evidence type="ECO:0000313" key="1">
    <source>
        <dbReference type="EMBL" id="CAI5454014.1"/>
    </source>
</evidence>
<dbReference type="AlphaFoldDB" id="A0A9P1N8U7"/>
<gene>
    <name evidence="1" type="ORF">CAMP_LOCUS16651</name>
</gene>
<sequence length="69" mass="8173">MPDDRIGFVTHETLFFGRYDGEDLEQNGEQENHIYTVTVNNMENVEEIAWSITILTFYGIFRFPTIHFI</sequence>